<dbReference type="AlphaFoldDB" id="A0A922NBS0"/>
<gene>
    <name evidence="1" type="ORF">Ptr86124_009680</name>
</gene>
<organism evidence="1 2">
    <name type="scientific">Pyrenophora tritici-repentis</name>
    <dbReference type="NCBI Taxonomy" id="45151"/>
    <lineage>
        <taxon>Eukaryota</taxon>
        <taxon>Fungi</taxon>
        <taxon>Dikarya</taxon>
        <taxon>Ascomycota</taxon>
        <taxon>Pezizomycotina</taxon>
        <taxon>Dothideomycetes</taxon>
        <taxon>Pleosporomycetidae</taxon>
        <taxon>Pleosporales</taxon>
        <taxon>Pleosporineae</taxon>
        <taxon>Pleosporaceae</taxon>
        <taxon>Pyrenophora</taxon>
    </lineage>
</organism>
<evidence type="ECO:0000313" key="2">
    <source>
        <dbReference type="Proteomes" id="UP000249757"/>
    </source>
</evidence>
<protein>
    <submittedName>
        <fullName evidence="1">Uncharacterized protein</fullName>
    </submittedName>
</protein>
<reference evidence="2" key="1">
    <citation type="journal article" date="2022" name="Microb. Genom.">
        <title>A global pangenome for the wheat fungal pathogen Pyrenophora tritici-repentis and prediction of effector protein structural homology.</title>
        <authorList>
            <person name="Moolhuijzen P.M."/>
            <person name="See P.T."/>
            <person name="Shi G."/>
            <person name="Powell H.R."/>
            <person name="Cockram J."/>
            <person name="Jorgensen L.N."/>
            <person name="Benslimane H."/>
            <person name="Strelkov S.E."/>
            <person name="Turner J."/>
            <person name="Liu Z."/>
            <person name="Moffat C.S."/>
        </authorList>
    </citation>
    <scope>NUCLEOTIDE SEQUENCE [LARGE SCALE GENOMIC DNA]</scope>
</reference>
<dbReference type="EMBL" id="NRDI02000014">
    <property type="protein sequence ID" value="KAI1511276.1"/>
    <property type="molecule type" value="Genomic_DNA"/>
</dbReference>
<dbReference type="Proteomes" id="UP000249757">
    <property type="component" value="Unassembled WGS sequence"/>
</dbReference>
<comment type="caution">
    <text evidence="1">The sequence shown here is derived from an EMBL/GenBank/DDBJ whole genome shotgun (WGS) entry which is preliminary data.</text>
</comment>
<evidence type="ECO:0000313" key="1">
    <source>
        <dbReference type="EMBL" id="KAI1511276.1"/>
    </source>
</evidence>
<sequence>MSFTYQLQKINQSFDQIAAWYQEFMRRTELCFRKLHERILLLEQRPPIQAPTDEQLERVLRNILAERFSDPVMHHMKKDDVARDEGWFVKDPYPKSIKMNVASLLVPPESVPSQTYTDTFRMLEDGLDGFPGEDLLSEENEDRVYQSSRSHSSLLEAASLPPPLFDPYRRFNPIRTRLRSPTRDHVLRCLFTTDNEQRCQHDATKVKPPFQTISNAHAKQLRSYQLIQHFCDI</sequence>
<proteinExistence type="predicted"/>
<name>A0A922NBS0_9PLEO</name>
<accession>A0A922NBS0</accession>
<keyword evidence="2" id="KW-1185">Reference proteome</keyword>